<proteinExistence type="predicted"/>
<dbReference type="InterPro" id="IPR011990">
    <property type="entry name" value="TPR-like_helical_dom_sf"/>
</dbReference>
<dbReference type="Pfam" id="PF00856">
    <property type="entry name" value="SET"/>
    <property type="match status" value="1"/>
</dbReference>
<dbReference type="SUPFAM" id="SSF82199">
    <property type="entry name" value="SET domain"/>
    <property type="match status" value="1"/>
</dbReference>
<dbReference type="CDD" id="cd20071">
    <property type="entry name" value="SET_SMYD"/>
    <property type="match status" value="1"/>
</dbReference>
<dbReference type="Proteomes" id="UP000824998">
    <property type="component" value="Unassembled WGS sequence"/>
</dbReference>
<keyword evidence="3" id="KW-1185">Reference proteome</keyword>
<comment type="caution">
    <text evidence="2">The sequence shown here is derived from an EMBL/GenBank/DDBJ whole genome shotgun (WGS) entry which is preliminary data.</text>
</comment>
<dbReference type="OrthoDB" id="265717at2759"/>
<reference evidence="2" key="1">
    <citation type="journal article" date="2021" name="IMA Fungus">
        <title>Genomic characterization of three marine fungi, including Emericellopsis atlantica sp. nov. with signatures of a generalist lifestyle and marine biomass degradation.</title>
        <authorList>
            <person name="Hagestad O.C."/>
            <person name="Hou L."/>
            <person name="Andersen J.H."/>
            <person name="Hansen E.H."/>
            <person name="Altermark B."/>
            <person name="Li C."/>
            <person name="Kuhnert E."/>
            <person name="Cox R.J."/>
            <person name="Crous P.W."/>
            <person name="Spatafora J.W."/>
            <person name="Lail K."/>
            <person name="Amirebrahimi M."/>
            <person name="Lipzen A."/>
            <person name="Pangilinan J."/>
            <person name="Andreopoulos W."/>
            <person name="Hayes R.D."/>
            <person name="Ng V."/>
            <person name="Grigoriev I.V."/>
            <person name="Jackson S.A."/>
            <person name="Sutton T.D.S."/>
            <person name="Dobson A.D.W."/>
            <person name="Rama T."/>
        </authorList>
    </citation>
    <scope>NUCLEOTIDE SEQUENCE</scope>
    <source>
        <strain evidence="2">TRa018bII</strain>
    </source>
</reference>
<protein>
    <recommendedName>
        <fullName evidence="1">SET domain-containing protein</fullName>
    </recommendedName>
</protein>
<name>A0A9P8C900_9HELO</name>
<dbReference type="AlphaFoldDB" id="A0A9P8C900"/>
<feature type="domain" description="SET" evidence="1">
    <location>
        <begin position="38"/>
        <end position="97"/>
    </location>
</feature>
<dbReference type="Gene3D" id="2.170.270.10">
    <property type="entry name" value="SET domain"/>
    <property type="match status" value="1"/>
</dbReference>
<dbReference type="EMBL" id="MU251378">
    <property type="protein sequence ID" value="KAG9237930.1"/>
    <property type="molecule type" value="Genomic_DNA"/>
</dbReference>
<dbReference type="PANTHER" id="PTHR47332:SF4">
    <property type="entry name" value="SET DOMAIN-CONTAINING PROTEIN 5"/>
    <property type="match status" value="1"/>
</dbReference>
<evidence type="ECO:0000313" key="3">
    <source>
        <dbReference type="Proteomes" id="UP000824998"/>
    </source>
</evidence>
<accession>A0A9P8C900</accession>
<evidence type="ECO:0000313" key="2">
    <source>
        <dbReference type="EMBL" id="KAG9237930.1"/>
    </source>
</evidence>
<organism evidence="2 3">
    <name type="scientific">Amylocarpus encephaloides</name>
    <dbReference type="NCBI Taxonomy" id="45428"/>
    <lineage>
        <taxon>Eukaryota</taxon>
        <taxon>Fungi</taxon>
        <taxon>Dikarya</taxon>
        <taxon>Ascomycota</taxon>
        <taxon>Pezizomycotina</taxon>
        <taxon>Leotiomycetes</taxon>
        <taxon>Helotiales</taxon>
        <taxon>Helotiales incertae sedis</taxon>
        <taxon>Amylocarpus</taxon>
    </lineage>
</organism>
<gene>
    <name evidence="2" type="ORF">BJ875DRAFT_452458</name>
</gene>
<dbReference type="InterPro" id="IPR001214">
    <property type="entry name" value="SET_dom"/>
</dbReference>
<sequence>MESSIATKLKALTKEAQQSFLSLHNNYPGKYPFSGIVKTNALPCGAGAVVGGVYPTLCFINHSCRPNTNHNWNELLGRETIHATHAIKAGEEITISYDDGNQYEIRQRTFKDAFGFTCSCTLCSLPETEIHESDIRRREMSRLDEVIGDGLRLMSKPEDCLADCHSLLGILEVEYERCDTIHTARLYYDAFQIAITHGDQARARVFGERAHRVRVICEGEDSPASSRMKTLASKPDGHRNFGASRKWRTTKEVIPKGLSTEEFETWLWRERR</sequence>
<dbReference type="InterPro" id="IPR046341">
    <property type="entry name" value="SET_dom_sf"/>
</dbReference>
<dbReference type="PANTHER" id="PTHR47332">
    <property type="entry name" value="SET DOMAIN-CONTAINING PROTEIN 5"/>
    <property type="match status" value="1"/>
</dbReference>
<dbReference type="Gene3D" id="1.25.40.10">
    <property type="entry name" value="Tetratricopeptide repeat domain"/>
    <property type="match status" value="1"/>
</dbReference>
<evidence type="ECO:0000259" key="1">
    <source>
        <dbReference type="Pfam" id="PF00856"/>
    </source>
</evidence>
<dbReference type="InterPro" id="IPR053185">
    <property type="entry name" value="SET_domain_protein"/>
</dbReference>